<proteinExistence type="inferred from homology"/>
<feature type="domain" description="ABC transmembrane type-1" evidence="8">
    <location>
        <begin position="117"/>
        <end position="323"/>
    </location>
</feature>
<dbReference type="SUPFAM" id="SSF161098">
    <property type="entry name" value="MetI-like"/>
    <property type="match status" value="1"/>
</dbReference>
<dbReference type="PANTHER" id="PTHR43744">
    <property type="entry name" value="ABC TRANSPORTER PERMEASE PROTEIN MG189-RELATED-RELATED"/>
    <property type="match status" value="1"/>
</dbReference>
<keyword evidence="6 7" id="KW-0472">Membrane</keyword>
<dbReference type="Gene3D" id="1.10.3720.10">
    <property type="entry name" value="MetI-like"/>
    <property type="match status" value="1"/>
</dbReference>
<feature type="transmembrane region" description="Helical" evidence="7">
    <location>
        <begin position="189"/>
        <end position="210"/>
    </location>
</feature>
<dbReference type="PROSITE" id="PS50928">
    <property type="entry name" value="ABC_TM1"/>
    <property type="match status" value="1"/>
</dbReference>
<accession>A0AAX3F0E0</accession>
<comment type="subcellular location">
    <subcellularLocation>
        <location evidence="1 7">Cell membrane</location>
        <topology evidence="1 7">Multi-pass membrane protein</topology>
    </subcellularLocation>
</comment>
<dbReference type="EMBL" id="CP107525">
    <property type="protein sequence ID" value="UZW64784.1"/>
    <property type="molecule type" value="Genomic_DNA"/>
</dbReference>
<sequence>MFGLKLKTLIYFNQRKLKASAEKSSSIVKDSSFTGVLFSSVLKLISLCFFGVIILFPFFLMISLSLFNDIESQNLANEFKLIPSFSKGPTFKNGALQDLPWKEVVQNTYTRAFSTGYWNSLIITFLNVLVSVVLKVIVTMLMGYAFSLKNWRGKNVIWFFALALLVLPEIALLSGQLQVVFRLKLNATYFGFVLTIALPFVASVFNAIMYKTAFEAIPDRIKEVALVDGAVGHKYFLKIAAPMVLPTTLTVVILTALAAWNAYLWPSLTSTGSTKDFQVLSVWLFKAGIDPDVQDSSANVQQNVKMAASIIAILPMFLVYLLFRKRIMAAISRQGSTIKG</sequence>
<keyword evidence="2 7" id="KW-0813">Transport</keyword>
<dbReference type="AlphaFoldDB" id="A0AAX3F0E0"/>
<dbReference type="InterPro" id="IPR035906">
    <property type="entry name" value="MetI-like_sf"/>
</dbReference>
<feature type="transmembrane region" description="Helical" evidence="7">
    <location>
        <begin position="156"/>
        <end position="177"/>
    </location>
</feature>
<keyword evidence="4 7" id="KW-0812">Transmembrane</keyword>
<dbReference type="CDD" id="cd06261">
    <property type="entry name" value="TM_PBP2"/>
    <property type="match status" value="1"/>
</dbReference>
<keyword evidence="3" id="KW-1003">Cell membrane</keyword>
<evidence type="ECO:0000256" key="3">
    <source>
        <dbReference type="ARBA" id="ARBA00022475"/>
    </source>
</evidence>
<feature type="transmembrane region" description="Helical" evidence="7">
    <location>
        <begin position="243"/>
        <end position="263"/>
    </location>
</feature>
<dbReference type="Proteomes" id="UP001164481">
    <property type="component" value="Chromosome"/>
</dbReference>
<evidence type="ECO:0000256" key="6">
    <source>
        <dbReference type="ARBA" id="ARBA00023136"/>
    </source>
</evidence>
<comment type="similarity">
    <text evidence="7">Belongs to the binding-protein-dependent transport system permease family.</text>
</comment>
<organism evidence="9 10">
    <name type="scientific">Mycoplasmopsis synoviae</name>
    <name type="common">Mycoplasma synoviae</name>
    <dbReference type="NCBI Taxonomy" id="2109"/>
    <lineage>
        <taxon>Bacteria</taxon>
        <taxon>Bacillati</taxon>
        <taxon>Mycoplasmatota</taxon>
        <taxon>Mycoplasmoidales</taxon>
        <taxon>Metamycoplasmataceae</taxon>
        <taxon>Mycoplasmopsis</taxon>
    </lineage>
</organism>
<evidence type="ECO:0000259" key="8">
    <source>
        <dbReference type="PROSITE" id="PS50928"/>
    </source>
</evidence>
<evidence type="ECO:0000313" key="9">
    <source>
        <dbReference type="EMBL" id="UZW64784.1"/>
    </source>
</evidence>
<protein>
    <submittedName>
        <fullName evidence="9">Carbohydrate ABC transporter permease</fullName>
    </submittedName>
</protein>
<evidence type="ECO:0000313" key="10">
    <source>
        <dbReference type="Proteomes" id="UP001164481"/>
    </source>
</evidence>
<evidence type="ECO:0000256" key="5">
    <source>
        <dbReference type="ARBA" id="ARBA00022989"/>
    </source>
</evidence>
<gene>
    <name evidence="9" type="ORF">OIE46_01815</name>
</gene>
<evidence type="ECO:0000256" key="1">
    <source>
        <dbReference type="ARBA" id="ARBA00004651"/>
    </source>
</evidence>
<dbReference type="GO" id="GO:0055085">
    <property type="term" value="P:transmembrane transport"/>
    <property type="evidence" value="ECO:0007669"/>
    <property type="project" value="InterPro"/>
</dbReference>
<name>A0AAX3F0E0_MYCSY</name>
<reference evidence="9" key="2">
    <citation type="submission" date="2022-11" db="EMBL/GenBank/DDBJ databases">
        <title>complete genomes of mycoplasma synoviae ZX313 strain and SD2 strain.</title>
        <authorList>
            <person name="Zhong Q."/>
        </authorList>
    </citation>
    <scope>NUCLEOTIDE SEQUENCE</scope>
    <source>
        <strain evidence="9">SD2</strain>
    </source>
</reference>
<keyword evidence="5 7" id="KW-1133">Transmembrane helix</keyword>
<dbReference type="Pfam" id="PF00528">
    <property type="entry name" value="BPD_transp_1"/>
    <property type="match status" value="1"/>
</dbReference>
<dbReference type="GO" id="GO:0005886">
    <property type="term" value="C:plasma membrane"/>
    <property type="evidence" value="ECO:0007669"/>
    <property type="project" value="UniProtKB-SubCell"/>
</dbReference>
<dbReference type="InterPro" id="IPR000515">
    <property type="entry name" value="MetI-like"/>
</dbReference>
<dbReference type="PANTHER" id="PTHR43744:SF12">
    <property type="entry name" value="ABC TRANSPORTER PERMEASE PROTEIN MG189-RELATED"/>
    <property type="match status" value="1"/>
</dbReference>
<evidence type="ECO:0000256" key="4">
    <source>
        <dbReference type="ARBA" id="ARBA00022692"/>
    </source>
</evidence>
<evidence type="ECO:0000256" key="2">
    <source>
        <dbReference type="ARBA" id="ARBA00022448"/>
    </source>
</evidence>
<reference evidence="9" key="1">
    <citation type="submission" date="2022-10" db="EMBL/GenBank/DDBJ databases">
        <authorList>
            <person name="Wei X."/>
        </authorList>
    </citation>
    <scope>NUCLEOTIDE SEQUENCE</scope>
    <source>
        <strain evidence="9">SD2</strain>
    </source>
</reference>
<feature type="transmembrane region" description="Helical" evidence="7">
    <location>
        <begin position="44"/>
        <end position="67"/>
    </location>
</feature>
<evidence type="ECO:0000256" key="7">
    <source>
        <dbReference type="RuleBase" id="RU363032"/>
    </source>
</evidence>
<feature type="transmembrane region" description="Helical" evidence="7">
    <location>
        <begin position="306"/>
        <end position="323"/>
    </location>
</feature>
<dbReference type="RefSeq" id="WP_154221408.1">
    <property type="nucleotide sequence ID" value="NZ_CP034544.1"/>
</dbReference>
<feature type="transmembrane region" description="Helical" evidence="7">
    <location>
        <begin position="121"/>
        <end position="144"/>
    </location>
</feature>